<protein>
    <recommendedName>
        <fullName evidence="3">Sensor histidine kinase</fullName>
    </recommendedName>
</protein>
<evidence type="ECO:0008006" key="3">
    <source>
        <dbReference type="Google" id="ProtNLM"/>
    </source>
</evidence>
<gene>
    <name evidence="1" type="ORF">ACFP1K_40170</name>
</gene>
<dbReference type="RefSeq" id="WP_380763686.1">
    <property type="nucleotide sequence ID" value="NZ_JBHSRF010000142.1"/>
</dbReference>
<evidence type="ECO:0000313" key="1">
    <source>
        <dbReference type="EMBL" id="MFC6087438.1"/>
    </source>
</evidence>
<name>A0ABW1NX17_9ACTN</name>
<reference evidence="2" key="1">
    <citation type="journal article" date="2019" name="Int. J. Syst. Evol. Microbiol.">
        <title>The Global Catalogue of Microorganisms (GCM) 10K type strain sequencing project: providing services to taxonomists for standard genome sequencing and annotation.</title>
        <authorList>
            <consortium name="The Broad Institute Genomics Platform"/>
            <consortium name="The Broad Institute Genome Sequencing Center for Infectious Disease"/>
            <person name="Wu L."/>
            <person name="Ma J."/>
        </authorList>
    </citation>
    <scope>NUCLEOTIDE SEQUENCE [LARGE SCALE GENOMIC DNA]</scope>
    <source>
        <strain evidence="2">JCM 30346</strain>
    </source>
</reference>
<sequence length="77" mass="8415">MLLLILVGLGITAYLVWGNRRPSNRLELLYRDLLAHTDDAMGMQGLIQHAASVENVLAQSVREAIATGQALAMPDTR</sequence>
<organism evidence="1 2">
    <name type="scientific">Sphaerisporangium aureirubrum</name>
    <dbReference type="NCBI Taxonomy" id="1544736"/>
    <lineage>
        <taxon>Bacteria</taxon>
        <taxon>Bacillati</taxon>
        <taxon>Actinomycetota</taxon>
        <taxon>Actinomycetes</taxon>
        <taxon>Streptosporangiales</taxon>
        <taxon>Streptosporangiaceae</taxon>
        <taxon>Sphaerisporangium</taxon>
    </lineage>
</organism>
<dbReference type="EMBL" id="JBHSRF010000142">
    <property type="protein sequence ID" value="MFC6087438.1"/>
    <property type="molecule type" value="Genomic_DNA"/>
</dbReference>
<comment type="caution">
    <text evidence="1">The sequence shown here is derived from an EMBL/GenBank/DDBJ whole genome shotgun (WGS) entry which is preliminary data.</text>
</comment>
<evidence type="ECO:0000313" key="2">
    <source>
        <dbReference type="Proteomes" id="UP001596137"/>
    </source>
</evidence>
<proteinExistence type="predicted"/>
<dbReference type="Proteomes" id="UP001596137">
    <property type="component" value="Unassembled WGS sequence"/>
</dbReference>
<keyword evidence="2" id="KW-1185">Reference proteome</keyword>
<accession>A0ABW1NX17</accession>